<evidence type="ECO:0000313" key="2">
    <source>
        <dbReference type="Proteomes" id="UP000240493"/>
    </source>
</evidence>
<name>A0A2T3Z9E6_TRIA4</name>
<dbReference type="AlphaFoldDB" id="A0A2T3Z9E6"/>
<dbReference type="Proteomes" id="UP000240493">
    <property type="component" value="Unassembled WGS sequence"/>
</dbReference>
<accession>A0A2T3Z9E6</accession>
<protein>
    <submittedName>
        <fullName evidence="1">Uncharacterized protein</fullName>
    </submittedName>
</protein>
<proteinExistence type="predicted"/>
<dbReference type="EMBL" id="KZ679261">
    <property type="protein sequence ID" value="PTB41434.1"/>
    <property type="molecule type" value="Genomic_DNA"/>
</dbReference>
<evidence type="ECO:0000313" key="1">
    <source>
        <dbReference type="EMBL" id="PTB41434.1"/>
    </source>
</evidence>
<keyword evidence="2" id="KW-1185">Reference proteome</keyword>
<gene>
    <name evidence="1" type="ORF">M441DRAFT_398401</name>
</gene>
<organism evidence="1 2">
    <name type="scientific">Trichoderma asperellum (strain ATCC 204424 / CBS 433.97 / NBRC 101777)</name>
    <dbReference type="NCBI Taxonomy" id="1042311"/>
    <lineage>
        <taxon>Eukaryota</taxon>
        <taxon>Fungi</taxon>
        <taxon>Dikarya</taxon>
        <taxon>Ascomycota</taxon>
        <taxon>Pezizomycotina</taxon>
        <taxon>Sordariomycetes</taxon>
        <taxon>Hypocreomycetidae</taxon>
        <taxon>Hypocreales</taxon>
        <taxon>Hypocreaceae</taxon>
        <taxon>Trichoderma</taxon>
    </lineage>
</organism>
<reference evidence="1 2" key="1">
    <citation type="submission" date="2016-07" db="EMBL/GenBank/DDBJ databases">
        <title>Multiple horizontal gene transfer events from other fungi enriched the ability of initially mycotrophic Trichoderma (Ascomycota) to feed on dead plant biomass.</title>
        <authorList>
            <consortium name="DOE Joint Genome Institute"/>
            <person name="Aerts A."/>
            <person name="Atanasova L."/>
            <person name="Chenthamara K."/>
            <person name="Zhang J."/>
            <person name="Grujic M."/>
            <person name="Henrissat B."/>
            <person name="Kuo A."/>
            <person name="Salamov A."/>
            <person name="Lipzen A."/>
            <person name="Labutti K."/>
            <person name="Barry K."/>
            <person name="Miao Y."/>
            <person name="Rahimi M.J."/>
            <person name="Shen Q."/>
            <person name="Grigoriev I.V."/>
            <person name="Kubicek C.P."/>
            <person name="Druzhinina I.S."/>
        </authorList>
    </citation>
    <scope>NUCLEOTIDE SEQUENCE [LARGE SCALE GENOMIC DNA]</scope>
    <source>
        <strain evidence="1 2">CBS 433.97</strain>
    </source>
</reference>
<sequence>MAERLTTIKYIRRLQVRPLSRSQVQSPSVKEDVISFFPFYILLPFVAFSRLCPVEYHSQAAFRLFPHLFSFFFFLSST</sequence>